<accession>A0A8I2YD42</accession>
<evidence type="ECO:0000313" key="2">
    <source>
        <dbReference type="Proteomes" id="UP000683000"/>
    </source>
</evidence>
<organism evidence="1 2">
    <name type="scientific">Boletus reticuloceps</name>
    <dbReference type="NCBI Taxonomy" id="495285"/>
    <lineage>
        <taxon>Eukaryota</taxon>
        <taxon>Fungi</taxon>
        <taxon>Dikarya</taxon>
        <taxon>Basidiomycota</taxon>
        <taxon>Agaricomycotina</taxon>
        <taxon>Agaricomycetes</taxon>
        <taxon>Agaricomycetidae</taxon>
        <taxon>Boletales</taxon>
        <taxon>Boletineae</taxon>
        <taxon>Boletaceae</taxon>
        <taxon>Boletoideae</taxon>
        <taxon>Boletus</taxon>
    </lineage>
</organism>
<gene>
    <name evidence="1" type="ORF">JVT61DRAFT_13548</name>
</gene>
<keyword evidence="2" id="KW-1185">Reference proteome</keyword>
<sequence length="206" mass="22817">MSRASAQINTHPPGQINNNTIEHFFFDNDLESSDAGAQVLHVDPLLDNAPADAPFNVAGIPDHMQADNAYAHTVIDEAIMCSTHLDPADADFEAEFRTAALQQVYLVMLKTFFKQKNYCATMSILKQHSLIVINQDFHLSTTDDHVIPSIQGHFVNFVLYLLALVSDSMLPSPPLSSSRITSGLEPKKGYGWPLCQMPFWNSQTPS</sequence>
<protein>
    <submittedName>
        <fullName evidence="1">Uncharacterized protein</fullName>
    </submittedName>
</protein>
<proteinExistence type="predicted"/>
<dbReference type="AlphaFoldDB" id="A0A8I2YD42"/>
<evidence type="ECO:0000313" key="1">
    <source>
        <dbReference type="EMBL" id="KAG6369784.1"/>
    </source>
</evidence>
<comment type="caution">
    <text evidence="1">The sequence shown here is derived from an EMBL/GenBank/DDBJ whole genome shotgun (WGS) entry which is preliminary data.</text>
</comment>
<dbReference type="OrthoDB" id="2736611at2759"/>
<name>A0A8I2YD42_9AGAM</name>
<dbReference type="Proteomes" id="UP000683000">
    <property type="component" value="Unassembled WGS sequence"/>
</dbReference>
<reference evidence="1" key="1">
    <citation type="submission" date="2021-03" db="EMBL/GenBank/DDBJ databases">
        <title>Evolutionary innovations through gain and loss of genes in the ectomycorrhizal Boletales.</title>
        <authorList>
            <person name="Wu G."/>
            <person name="Miyauchi S."/>
            <person name="Morin E."/>
            <person name="Yang Z.-L."/>
            <person name="Xu J."/>
            <person name="Martin F.M."/>
        </authorList>
    </citation>
    <scope>NUCLEOTIDE SEQUENCE</scope>
    <source>
        <strain evidence="1">BR01</strain>
    </source>
</reference>
<dbReference type="EMBL" id="JAGFBS010000065">
    <property type="protein sequence ID" value="KAG6369784.1"/>
    <property type="molecule type" value="Genomic_DNA"/>
</dbReference>